<comment type="caution">
    <text evidence="4">The sequence shown here is derived from an EMBL/GenBank/DDBJ whole genome shotgun (WGS) entry which is preliminary data.</text>
</comment>
<evidence type="ECO:0000313" key="4">
    <source>
        <dbReference type="EMBL" id="KAK5981718.1"/>
    </source>
</evidence>
<dbReference type="GO" id="GO:0016020">
    <property type="term" value="C:membrane"/>
    <property type="evidence" value="ECO:0007669"/>
    <property type="project" value="UniProtKB-SubCell"/>
</dbReference>
<dbReference type="Proteomes" id="UP001331761">
    <property type="component" value="Unassembled WGS sequence"/>
</dbReference>
<dbReference type="GO" id="GO:0022857">
    <property type="term" value="F:transmembrane transporter activity"/>
    <property type="evidence" value="ECO:0007669"/>
    <property type="project" value="InterPro"/>
</dbReference>
<feature type="domain" description="Major facilitator superfamily (MFS) profile" evidence="3">
    <location>
        <begin position="1"/>
        <end position="176"/>
    </location>
</feature>
<dbReference type="AlphaFoldDB" id="A0AAN8G679"/>
<dbReference type="InterPro" id="IPR036259">
    <property type="entry name" value="MFS_trans_sf"/>
</dbReference>
<sequence>GFAGSMLATFPMNILLQKYGAHKVMTVIGIICTLMVALTPVIICWSFPAFVVLRIISGLAISNSFPVAGYIVNEWATITEKGLFVAVLSGYVELSAIVTMPLSGLIATQMSWDTVFYFHAILCGLFTLLWGLYYRDKQIKHPFVTKRESQRISHGKPPVAKKTAVRFCSIFLDLEI</sequence>
<dbReference type="SUPFAM" id="SSF103473">
    <property type="entry name" value="MFS general substrate transporter"/>
    <property type="match status" value="1"/>
</dbReference>
<proteinExistence type="predicted"/>
<name>A0AAN8G679_TRICO</name>
<dbReference type="Gene3D" id="1.20.1250.20">
    <property type="entry name" value="MFS general substrate transporter like domains"/>
    <property type="match status" value="1"/>
</dbReference>
<feature type="transmembrane region" description="Helical" evidence="2">
    <location>
        <begin position="49"/>
        <end position="71"/>
    </location>
</feature>
<evidence type="ECO:0000256" key="2">
    <source>
        <dbReference type="SAM" id="Phobius"/>
    </source>
</evidence>
<evidence type="ECO:0000313" key="5">
    <source>
        <dbReference type="Proteomes" id="UP001331761"/>
    </source>
</evidence>
<dbReference type="EMBL" id="WIXE01005960">
    <property type="protein sequence ID" value="KAK5981718.1"/>
    <property type="molecule type" value="Genomic_DNA"/>
</dbReference>
<gene>
    <name evidence="4" type="ORF">GCK32_018689</name>
</gene>
<dbReference type="PROSITE" id="PS50850">
    <property type="entry name" value="MFS"/>
    <property type="match status" value="1"/>
</dbReference>
<dbReference type="InterPro" id="IPR020846">
    <property type="entry name" value="MFS_dom"/>
</dbReference>
<organism evidence="4 5">
    <name type="scientific">Trichostrongylus colubriformis</name>
    <name type="common">Black scour worm</name>
    <dbReference type="NCBI Taxonomy" id="6319"/>
    <lineage>
        <taxon>Eukaryota</taxon>
        <taxon>Metazoa</taxon>
        <taxon>Ecdysozoa</taxon>
        <taxon>Nematoda</taxon>
        <taxon>Chromadorea</taxon>
        <taxon>Rhabditida</taxon>
        <taxon>Rhabditina</taxon>
        <taxon>Rhabditomorpha</taxon>
        <taxon>Strongyloidea</taxon>
        <taxon>Trichostrongylidae</taxon>
        <taxon>Trichostrongylus</taxon>
    </lineage>
</organism>
<protein>
    <submittedName>
        <fullName evidence="4">Transporter major facilitator family protein</fullName>
    </submittedName>
</protein>
<accession>A0AAN8G679</accession>
<feature type="transmembrane region" description="Helical" evidence="2">
    <location>
        <begin position="24"/>
        <end position="43"/>
    </location>
</feature>
<dbReference type="PANTHER" id="PTHR45757:SF18">
    <property type="entry name" value="MAJOR FACILITATOR SUPERFAMILY (MFS) PROFILE DOMAIN-CONTAINING PROTEIN"/>
    <property type="match status" value="1"/>
</dbReference>
<keyword evidence="2" id="KW-0812">Transmembrane</keyword>
<dbReference type="InterPro" id="IPR011701">
    <property type="entry name" value="MFS"/>
</dbReference>
<evidence type="ECO:0000256" key="1">
    <source>
        <dbReference type="ARBA" id="ARBA00004141"/>
    </source>
</evidence>
<keyword evidence="2" id="KW-1133">Transmembrane helix</keyword>
<dbReference type="Pfam" id="PF07690">
    <property type="entry name" value="MFS_1"/>
    <property type="match status" value="1"/>
</dbReference>
<feature type="transmembrane region" description="Helical" evidence="2">
    <location>
        <begin position="83"/>
        <end position="103"/>
    </location>
</feature>
<comment type="subcellular location">
    <subcellularLocation>
        <location evidence="1">Membrane</location>
        <topology evidence="1">Multi-pass membrane protein</topology>
    </subcellularLocation>
</comment>
<dbReference type="PANTHER" id="PTHR45757">
    <property type="entry name" value="PROTEIN CBG23364-RELATED"/>
    <property type="match status" value="1"/>
</dbReference>
<evidence type="ECO:0000259" key="3">
    <source>
        <dbReference type="PROSITE" id="PS50850"/>
    </source>
</evidence>
<keyword evidence="2" id="KW-0472">Membrane</keyword>
<keyword evidence="5" id="KW-1185">Reference proteome</keyword>
<reference evidence="4 5" key="1">
    <citation type="submission" date="2019-10" db="EMBL/GenBank/DDBJ databases">
        <title>Assembly and Annotation for the nematode Trichostrongylus colubriformis.</title>
        <authorList>
            <person name="Martin J."/>
        </authorList>
    </citation>
    <scope>NUCLEOTIDE SEQUENCE [LARGE SCALE GENOMIC DNA]</scope>
    <source>
        <strain evidence="4">G859</strain>
        <tissue evidence="4">Whole worm</tissue>
    </source>
</reference>
<feature type="non-terminal residue" evidence="4">
    <location>
        <position position="1"/>
    </location>
</feature>
<feature type="transmembrane region" description="Helical" evidence="2">
    <location>
        <begin position="115"/>
        <end position="134"/>
    </location>
</feature>